<dbReference type="SMART" id="SM00320">
    <property type="entry name" value="WD40"/>
    <property type="match status" value="1"/>
</dbReference>
<comment type="caution">
    <text evidence="6">The sequence shown here is derived from an EMBL/GenBank/DDBJ whole genome shotgun (WGS) entry which is preliminary data.</text>
</comment>
<dbReference type="Proteomes" id="UP001140091">
    <property type="component" value="Unassembled WGS sequence"/>
</dbReference>
<evidence type="ECO:0000313" key="6">
    <source>
        <dbReference type="EMBL" id="KAJ2935449.1"/>
    </source>
</evidence>
<evidence type="ECO:0000256" key="1">
    <source>
        <dbReference type="ARBA" id="ARBA00022448"/>
    </source>
</evidence>
<feature type="compositionally biased region" description="Basic and acidic residues" evidence="4">
    <location>
        <begin position="449"/>
        <end position="463"/>
    </location>
</feature>
<dbReference type="InterPro" id="IPR015943">
    <property type="entry name" value="WD40/YVTN_repeat-like_dom_sf"/>
</dbReference>
<feature type="compositionally biased region" description="Basic and acidic residues" evidence="4">
    <location>
        <begin position="384"/>
        <end position="395"/>
    </location>
</feature>
<keyword evidence="7" id="KW-1185">Reference proteome</keyword>
<feature type="domain" description="Vps41 beta-propeller" evidence="5">
    <location>
        <begin position="92"/>
        <end position="362"/>
    </location>
</feature>
<dbReference type="SUPFAM" id="SSF50978">
    <property type="entry name" value="WD40 repeat-like"/>
    <property type="match status" value="1"/>
</dbReference>
<gene>
    <name evidence="6" type="ORF">H1R20_g1645</name>
</gene>
<evidence type="ECO:0000256" key="3">
    <source>
        <dbReference type="PROSITE-ProRule" id="PRU01006"/>
    </source>
</evidence>
<feature type="compositionally biased region" description="Polar residues" evidence="4">
    <location>
        <begin position="1"/>
        <end position="16"/>
    </location>
</feature>
<evidence type="ECO:0000313" key="7">
    <source>
        <dbReference type="Proteomes" id="UP001140091"/>
    </source>
</evidence>
<dbReference type="FunFam" id="1.25.40.10:FF:000350">
    <property type="entry name" value="Vacuolar protein sorting-associated protein 41 homolog"/>
    <property type="match status" value="1"/>
</dbReference>
<feature type="compositionally biased region" description="Acidic residues" evidence="4">
    <location>
        <begin position="48"/>
        <end position="63"/>
    </location>
</feature>
<dbReference type="GO" id="GO:0016236">
    <property type="term" value="P:macroautophagy"/>
    <property type="evidence" value="ECO:0007669"/>
    <property type="project" value="TreeGrafter"/>
</dbReference>
<dbReference type="PANTHER" id="PTHR12616:SF1">
    <property type="entry name" value="VACUOLAR PROTEIN SORTING-ASSOCIATED PROTEIN 41 HOMOLOG"/>
    <property type="match status" value="1"/>
</dbReference>
<feature type="region of interest" description="Disordered" evidence="4">
    <location>
        <begin position="384"/>
        <end position="425"/>
    </location>
</feature>
<dbReference type="InterPro" id="IPR045111">
    <property type="entry name" value="Vps41/Vps8"/>
</dbReference>
<feature type="repeat" description="CHCR" evidence="3">
    <location>
        <begin position="884"/>
        <end position="1028"/>
    </location>
</feature>
<evidence type="ECO:0000256" key="4">
    <source>
        <dbReference type="SAM" id="MobiDB-lite"/>
    </source>
</evidence>
<accession>A0A9W8JJX0</accession>
<dbReference type="PROSITE" id="PS50236">
    <property type="entry name" value="CHCR"/>
    <property type="match status" value="1"/>
</dbReference>
<proteinExistence type="predicted"/>
<protein>
    <recommendedName>
        <fullName evidence="5">Vps41 beta-propeller domain-containing protein</fullName>
    </recommendedName>
</protein>
<feature type="region of interest" description="Disordered" evidence="4">
    <location>
        <begin position="851"/>
        <end position="878"/>
    </location>
</feature>
<keyword evidence="2" id="KW-0653">Protein transport</keyword>
<dbReference type="Pfam" id="PF23556">
    <property type="entry name" value="TPR_Vps41"/>
    <property type="match status" value="1"/>
</dbReference>
<dbReference type="Pfam" id="PF23411">
    <property type="entry name" value="Beta-prop_Vps41"/>
    <property type="match status" value="1"/>
</dbReference>
<dbReference type="InterPro" id="IPR001680">
    <property type="entry name" value="WD40_rpt"/>
</dbReference>
<dbReference type="Gene3D" id="2.130.10.10">
    <property type="entry name" value="YVTN repeat-like/Quinoprotein amine dehydrogenase"/>
    <property type="match status" value="1"/>
</dbReference>
<reference evidence="6" key="1">
    <citation type="submission" date="2022-06" db="EMBL/GenBank/DDBJ databases">
        <title>Genome Sequence of Candolleomyces eurysporus.</title>
        <authorList>
            <person name="Buettner E."/>
        </authorList>
    </citation>
    <scope>NUCLEOTIDE SEQUENCE</scope>
    <source>
        <strain evidence="6">VTCC 930004</strain>
    </source>
</reference>
<dbReference type="InterPro" id="IPR000547">
    <property type="entry name" value="Clathrin_H-chain/VPS_repeat"/>
</dbReference>
<dbReference type="SMART" id="SM00299">
    <property type="entry name" value="CLH"/>
    <property type="match status" value="1"/>
</dbReference>
<organism evidence="6 7">
    <name type="scientific">Candolleomyces eurysporus</name>
    <dbReference type="NCBI Taxonomy" id="2828524"/>
    <lineage>
        <taxon>Eukaryota</taxon>
        <taxon>Fungi</taxon>
        <taxon>Dikarya</taxon>
        <taxon>Basidiomycota</taxon>
        <taxon>Agaricomycotina</taxon>
        <taxon>Agaricomycetes</taxon>
        <taxon>Agaricomycetidae</taxon>
        <taxon>Agaricales</taxon>
        <taxon>Agaricineae</taxon>
        <taxon>Psathyrellaceae</taxon>
        <taxon>Candolleomyces</taxon>
    </lineage>
</organism>
<dbReference type="InterPro" id="IPR057780">
    <property type="entry name" value="Beta-prop_Vps41"/>
</dbReference>
<evidence type="ECO:0000256" key="2">
    <source>
        <dbReference type="ARBA" id="ARBA00022927"/>
    </source>
</evidence>
<dbReference type="GO" id="GO:0034058">
    <property type="term" value="P:endosomal vesicle fusion"/>
    <property type="evidence" value="ECO:0007669"/>
    <property type="project" value="TreeGrafter"/>
</dbReference>
<feature type="compositionally biased region" description="Acidic residues" evidence="4">
    <location>
        <begin position="71"/>
        <end position="89"/>
    </location>
</feature>
<evidence type="ECO:0000259" key="5">
    <source>
        <dbReference type="Pfam" id="PF23411"/>
    </source>
</evidence>
<feature type="region of interest" description="Disordered" evidence="4">
    <location>
        <begin position="516"/>
        <end position="544"/>
    </location>
</feature>
<dbReference type="InterPro" id="IPR011990">
    <property type="entry name" value="TPR-like_helical_dom_sf"/>
</dbReference>
<dbReference type="InterPro" id="IPR036322">
    <property type="entry name" value="WD40_repeat_dom_sf"/>
</dbReference>
<dbReference type="GO" id="GO:0030897">
    <property type="term" value="C:HOPS complex"/>
    <property type="evidence" value="ECO:0007669"/>
    <property type="project" value="TreeGrafter"/>
</dbReference>
<feature type="region of interest" description="Disordered" evidence="4">
    <location>
        <begin position="601"/>
        <end position="643"/>
    </location>
</feature>
<dbReference type="PANTHER" id="PTHR12616">
    <property type="entry name" value="VACUOLAR PROTEIN SORTING VPS41"/>
    <property type="match status" value="1"/>
</dbReference>
<feature type="compositionally biased region" description="Basic and acidic residues" evidence="4">
    <location>
        <begin position="24"/>
        <end position="37"/>
    </location>
</feature>
<name>A0A9W8JJX0_9AGAR</name>
<feature type="region of interest" description="Disordered" evidence="4">
    <location>
        <begin position="447"/>
        <end position="466"/>
    </location>
</feature>
<dbReference type="OrthoDB" id="244107at2759"/>
<dbReference type="Gene3D" id="1.25.40.10">
    <property type="entry name" value="Tetratricopeptide repeat domain"/>
    <property type="match status" value="1"/>
</dbReference>
<sequence>MTSAGQLPAATDSNELNGHAPPRGPEERTDAEKHRLTESPSQMTAAGSDEEDEDEDDEEASEEGEGRQREDDEEWDDDDDEDDDEEEEEPSLKYSRIEGAVPELLKKDSASALAVSGNRLLALGTHAGIVHILDLTGKRIKSYKPHLASIVDIEFDETGDFIATASIDGQIYVRSLTTSEFYTFNLKRPMRTIALEPSFASKRSTRAFVAGGLAGNLILYDKGWLGHRETVISSNEGPIWQVRWVDGTTTGSGGFIAWANDLGVKVYHPTSKTVLSYIDRPPNSPRAELFKPSLHWQDESTLLIAWADYLKVARVRARSSSNGASPSTAAGGNGSSANLAPYTVEVTAVFQMDSCVVAGIVPHPMPNSPAEQSYNSLLHDSITKKEEEDTHDARSTHSKAASTRTAEESKLQAPPVPQRRKSIPIASSPPLTTFLLLTFIPPPSLLSSTRDDASGGSDQRIDEQLPADRNVQRRVQAERPELRIVSRSTGEELANDVLGVREFEKWGCNEYSLAVARSPDDDAPGGSKHTKSASGRSVAGGKGAGVDVTEERCYVVLSPKDLILVRKRDRRDRIRWLVDRGKWEEALKAVEELERIEALSGVVPSSSDKKKGKHKAEEVAEEEKQAGHKDEDKDKTAPGSEDDDLTVQAIGQKYIQHLLSLDSYTHAASLLPKVCGRGKSKATAQRWEVWIWEFAGRGQLQVVIPYVPTDAPRLDHVVYEMVLGCFLGGKRKRDLDMLLETIKTWPKEIYDVGAVVVAVKARLDKAEKEGSIRKGEEGEEAMTKQEEVRLLMECLAELYTANRQPGKALPYYLRLRRPNVFELIRENNLFTDVQDQILLLVEFDHELMEKRRKEQEQKDSKEIREKPRAETKTDHHRRKDSEAIKLLVDNIHSIPINRVVQQLQKRPDYLFLYLDALVEKDPHLVSGFADLQVKMYAEFATSRLIDFLRASNYYNLEQAYKVCQERDLVPEMVFLLGRMGNNKQALTLIIERLGDVHRAIEFAKSQNDDDLWEDLLRYSETRPTFIRGLLENVGVEISPIRLIRRIKNGLEIPGLKEALIKILQDFQLQIELLEGCGRVLEGDCVELAEGLGKMQSGGFCLSAKSKCPTLLERGANVTIMYEIVVKVISGHFRTKDKITANVLYVPLLGAPPMPEGRAMAYQTGSYLPDPIQDETGWLPLERIKVRIRSRISAESEVNGVHAGANASCTVYIAKPLTFTRGTVIPCYLVCECESKAGDDQSQSEQGNSLLETFVDQRCLSLSLLRRTVPLTEARATQVSSVISNGIIISNGINAEGTSDTTQNVGTAIWWRPDNRNESQPACNLREFNAQTAGTV</sequence>
<keyword evidence="1" id="KW-0813">Transport</keyword>
<dbReference type="GO" id="GO:0005770">
    <property type="term" value="C:late endosome"/>
    <property type="evidence" value="ECO:0007669"/>
    <property type="project" value="TreeGrafter"/>
</dbReference>
<feature type="region of interest" description="Disordered" evidence="4">
    <location>
        <begin position="1"/>
        <end position="97"/>
    </location>
</feature>
<dbReference type="GO" id="GO:0009267">
    <property type="term" value="P:cellular response to starvation"/>
    <property type="evidence" value="ECO:0007669"/>
    <property type="project" value="TreeGrafter"/>
</dbReference>
<feature type="non-terminal residue" evidence="6">
    <location>
        <position position="1335"/>
    </location>
</feature>
<feature type="compositionally biased region" description="Basic and acidic residues" evidence="4">
    <location>
        <begin position="615"/>
        <end position="636"/>
    </location>
</feature>
<dbReference type="EMBL" id="JANBPK010000516">
    <property type="protein sequence ID" value="KAJ2935449.1"/>
    <property type="molecule type" value="Genomic_DNA"/>
</dbReference>
<dbReference type="GO" id="GO:0006623">
    <property type="term" value="P:protein targeting to vacuole"/>
    <property type="evidence" value="ECO:0007669"/>
    <property type="project" value="InterPro"/>
</dbReference>